<evidence type="ECO:0000259" key="5">
    <source>
        <dbReference type="Pfam" id="PF01168"/>
    </source>
</evidence>
<dbReference type="AlphaFoldDB" id="A0A953J7B2"/>
<organism evidence="6 7">
    <name type="scientific">Candidatus Nitrobium versatile</name>
    <dbReference type="NCBI Taxonomy" id="2884831"/>
    <lineage>
        <taxon>Bacteria</taxon>
        <taxon>Pseudomonadati</taxon>
        <taxon>Nitrospirota</taxon>
        <taxon>Nitrospiria</taxon>
        <taxon>Nitrospirales</taxon>
        <taxon>Nitrospiraceae</taxon>
        <taxon>Candidatus Nitrobium</taxon>
    </lineage>
</organism>
<dbReference type="FunFam" id="3.20.20.10:FF:000018">
    <property type="entry name" value="Pyridoxal phosphate homeostasis protein"/>
    <property type="match status" value="1"/>
</dbReference>
<dbReference type="InterPro" id="IPR001608">
    <property type="entry name" value="Ala_racemase_N"/>
</dbReference>
<dbReference type="Proteomes" id="UP000705867">
    <property type="component" value="Unassembled WGS sequence"/>
</dbReference>
<feature type="domain" description="Alanine racemase N-terminal" evidence="5">
    <location>
        <begin position="6"/>
        <end position="227"/>
    </location>
</feature>
<dbReference type="PIRSF" id="PIRSF004848">
    <property type="entry name" value="YBL036c_PLPDEIII"/>
    <property type="match status" value="1"/>
</dbReference>
<dbReference type="Gene3D" id="3.20.20.10">
    <property type="entry name" value="Alanine racemase"/>
    <property type="match status" value="1"/>
</dbReference>
<dbReference type="InterPro" id="IPR029066">
    <property type="entry name" value="PLP-binding_barrel"/>
</dbReference>
<dbReference type="HAMAP" id="MF_02087">
    <property type="entry name" value="PLP_homeostasis"/>
    <property type="match status" value="1"/>
</dbReference>
<evidence type="ECO:0000256" key="2">
    <source>
        <dbReference type="HAMAP-Rule" id="MF_02087"/>
    </source>
</evidence>
<evidence type="ECO:0000256" key="4">
    <source>
        <dbReference type="RuleBase" id="RU004514"/>
    </source>
</evidence>
<feature type="modified residue" description="N6-(pyridoxal phosphate)lysine" evidence="2 3">
    <location>
        <position position="34"/>
    </location>
</feature>
<dbReference type="PANTHER" id="PTHR10146:SF14">
    <property type="entry name" value="PYRIDOXAL PHOSPHATE HOMEOSTASIS PROTEIN"/>
    <property type="match status" value="1"/>
</dbReference>
<evidence type="ECO:0000256" key="3">
    <source>
        <dbReference type="PIRSR" id="PIRSR004848-1"/>
    </source>
</evidence>
<gene>
    <name evidence="6" type="ORF">K8I29_15490</name>
</gene>
<keyword evidence="1 2" id="KW-0663">Pyridoxal phosphate</keyword>
<dbReference type="InterPro" id="IPR011078">
    <property type="entry name" value="PyrdxlP_homeostasis"/>
</dbReference>
<evidence type="ECO:0000313" key="6">
    <source>
        <dbReference type="EMBL" id="MBZ0157601.1"/>
    </source>
</evidence>
<protein>
    <recommendedName>
        <fullName evidence="2">Pyridoxal phosphate homeostasis protein</fullName>
        <shortName evidence="2">PLP homeostasis protein</shortName>
    </recommendedName>
</protein>
<dbReference type="CDD" id="cd00635">
    <property type="entry name" value="PLPDE_III_YBL036c_like"/>
    <property type="match status" value="1"/>
</dbReference>
<dbReference type="GO" id="GO:0030170">
    <property type="term" value="F:pyridoxal phosphate binding"/>
    <property type="evidence" value="ECO:0007669"/>
    <property type="project" value="UniProtKB-UniRule"/>
</dbReference>
<sequence>MREEALSAIRRKMDAAAVRAGRRPEEVTLVAVTKTVGVAMVREAFRAGLRIFGENRVQEAREKAGQLPEEEYPGIRWHLIGHLQKNKVKQAVQLFDLIHSVDSPGLAEELHRQAERTGKMQRVLVQVKLSPEETKHGAAEQDLLPLLGRVRQLGALKVEGLMTMPPFFDDPEKARPYFRKLRELRDRAEKEGFRLPELSMGMSDDFEVAIEEGATLVRIGTALFGERSG</sequence>
<reference evidence="6" key="2">
    <citation type="submission" date="2021-08" db="EMBL/GenBank/DDBJ databases">
        <authorList>
            <person name="Dalcin Martins P."/>
        </authorList>
    </citation>
    <scope>NUCLEOTIDE SEQUENCE</scope>
    <source>
        <strain evidence="6">MAG_39</strain>
    </source>
</reference>
<dbReference type="NCBIfam" id="TIGR00044">
    <property type="entry name" value="YggS family pyridoxal phosphate-dependent enzyme"/>
    <property type="match status" value="1"/>
</dbReference>
<comment type="caution">
    <text evidence="6">The sequence shown here is derived from an EMBL/GenBank/DDBJ whole genome shotgun (WGS) entry which is preliminary data.</text>
</comment>
<evidence type="ECO:0000256" key="1">
    <source>
        <dbReference type="ARBA" id="ARBA00022898"/>
    </source>
</evidence>
<dbReference type="EMBL" id="JAIOIV010000121">
    <property type="protein sequence ID" value="MBZ0157601.1"/>
    <property type="molecule type" value="Genomic_DNA"/>
</dbReference>
<comment type="function">
    <text evidence="2">Pyridoxal 5'-phosphate (PLP)-binding protein, which is involved in PLP homeostasis.</text>
</comment>
<comment type="similarity">
    <text evidence="2 4">Belongs to the pyridoxal phosphate-binding protein YggS/PROSC family.</text>
</comment>
<name>A0A953J7B2_9BACT</name>
<dbReference type="PANTHER" id="PTHR10146">
    <property type="entry name" value="PROLINE SYNTHETASE CO-TRANSCRIBED BACTERIAL HOMOLOG PROTEIN"/>
    <property type="match status" value="1"/>
</dbReference>
<accession>A0A953J7B2</accession>
<proteinExistence type="inferred from homology"/>
<reference evidence="6" key="1">
    <citation type="journal article" date="2021" name="bioRxiv">
        <title>Unraveling nitrogen, sulfur and carbon metabolic pathways and microbial community transcriptional responses to substrate deprivation and toxicity stresses in a bioreactor mimicking anoxic brackish coastal sediment conditions.</title>
        <authorList>
            <person name="Martins P.D."/>
            <person name="Echeveste M.J."/>
            <person name="Arshad A."/>
            <person name="Kurth J."/>
            <person name="Ouboter H."/>
            <person name="Jetten M.S.M."/>
            <person name="Welte C.U."/>
        </authorList>
    </citation>
    <scope>NUCLEOTIDE SEQUENCE</scope>
    <source>
        <strain evidence="6">MAG_39</strain>
    </source>
</reference>
<dbReference type="SUPFAM" id="SSF51419">
    <property type="entry name" value="PLP-binding barrel"/>
    <property type="match status" value="1"/>
</dbReference>
<evidence type="ECO:0000313" key="7">
    <source>
        <dbReference type="Proteomes" id="UP000705867"/>
    </source>
</evidence>
<dbReference type="Pfam" id="PF01168">
    <property type="entry name" value="Ala_racemase_N"/>
    <property type="match status" value="1"/>
</dbReference>
<comment type="cofactor">
    <cofactor evidence="3">
        <name>pyridoxal 5'-phosphate</name>
        <dbReference type="ChEBI" id="CHEBI:597326"/>
    </cofactor>
</comment>